<evidence type="ECO:0000256" key="1">
    <source>
        <dbReference type="SAM" id="MobiDB-lite"/>
    </source>
</evidence>
<feature type="region of interest" description="Disordered" evidence="1">
    <location>
        <begin position="61"/>
        <end position="97"/>
    </location>
</feature>
<name>A0ABS8T4C8_DATST</name>
<protein>
    <submittedName>
        <fullName evidence="2">Uncharacterized protein</fullName>
    </submittedName>
</protein>
<dbReference type="Proteomes" id="UP000823775">
    <property type="component" value="Unassembled WGS sequence"/>
</dbReference>
<evidence type="ECO:0000313" key="3">
    <source>
        <dbReference type="Proteomes" id="UP000823775"/>
    </source>
</evidence>
<accession>A0ABS8T4C8</accession>
<dbReference type="EMBL" id="JACEIK010001097">
    <property type="protein sequence ID" value="MCD7465936.1"/>
    <property type="molecule type" value="Genomic_DNA"/>
</dbReference>
<comment type="caution">
    <text evidence="2">The sequence shown here is derived from an EMBL/GenBank/DDBJ whole genome shotgun (WGS) entry which is preliminary data.</text>
</comment>
<proteinExistence type="predicted"/>
<sequence>MREATAHWRNARHGVAPAMALGQARGSLTPVCGQARHGLSPTHWQAQHDPTLALWHVRRGTGHGNNMRRCGKEDSTPKNGSPTSTRKRNLNSQREAAAHWRKARHGTVAAMTLDQARGSLTPARGQARHGLSPVHWQARHDPTPVLWDVRCGTGHGSSIRRRGKE</sequence>
<feature type="non-terminal residue" evidence="2">
    <location>
        <position position="165"/>
    </location>
</feature>
<organism evidence="2 3">
    <name type="scientific">Datura stramonium</name>
    <name type="common">Jimsonweed</name>
    <name type="synonym">Common thornapple</name>
    <dbReference type="NCBI Taxonomy" id="4076"/>
    <lineage>
        <taxon>Eukaryota</taxon>
        <taxon>Viridiplantae</taxon>
        <taxon>Streptophyta</taxon>
        <taxon>Embryophyta</taxon>
        <taxon>Tracheophyta</taxon>
        <taxon>Spermatophyta</taxon>
        <taxon>Magnoliopsida</taxon>
        <taxon>eudicotyledons</taxon>
        <taxon>Gunneridae</taxon>
        <taxon>Pentapetalae</taxon>
        <taxon>asterids</taxon>
        <taxon>lamiids</taxon>
        <taxon>Solanales</taxon>
        <taxon>Solanaceae</taxon>
        <taxon>Solanoideae</taxon>
        <taxon>Datureae</taxon>
        <taxon>Datura</taxon>
    </lineage>
</organism>
<keyword evidence="3" id="KW-1185">Reference proteome</keyword>
<evidence type="ECO:0000313" key="2">
    <source>
        <dbReference type="EMBL" id="MCD7465936.1"/>
    </source>
</evidence>
<gene>
    <name evidence="2" type="ORF">HAX54_002155</name>
</gene>
<reference evidence="2 3" key="1">
    <citation type="journal article" date="2021" name="BMC Genomics">
        <title>Datura genome reveals duplications of psychoactive alkaloid biosynthetic genes and high mutation rate following tissue culture.</title>
        <authorList>
            <person name="Rajewski A."/>
            <person name="Carter-House D."/>
            <person name="Stajich J."/>
            <person name="Litt A."/>
        </authorList>
    </citation>
    <scope>NUCLEOTIDE SEQUENCE [LARGE SCALE GENOMIC DNA]</scope>
    <source>
        <strain evidence="2">AR-01</strain>
    </source>
</reference>
<feature type="compositionally biased region" description="Polar residues" evidence="1">
    <location>
        <begin position="77"/>
        <end position="94"/>
    </location>
</feature>